<dbReference type="EMBL" id="CP033932">
    <property type="protein sequence ID" value="AZB26600.1"/>
    <property type="molecule type" value="Genomic_DNA"/>
</dbReference>
<evidence type="ECO:0000313" key="2">
    <source>
        <dbReference type="EMBL" id="AZB26600.1"/>
    </source>
</evidence>
<accession>A0A3G6TV11</accession>
<dbReference type="AlphaFoldDB" id="A0A3G6TV11"/>
<name>A0A3G6TV11_9FLAO</name>
<evidence type="ECO:0000256" key="1">
    <source>
        <dbReference type="SAM" id="SignalP"/>
    </source>
</evidence>
<reference evidence="3" key="1">
    <citation type="submission" date="2018-11" db="EMBL/GenBank/DDBJ databases">
        <title>Proposal to divide the Flavobacteriaceae and reorganize its genera based on Amino Acid Identity values calculated from whole genome sequences.</title>
        <authorList>
            <person name="Nicholson A.C."/>
            <person name="Gulvik C.A."/>
            <person name="Whitney A.M."/>
            <person name="Humrighouse B.W."/>
            <person name="Bell M."/>
            <person name="Holmes B."/>
            <person name="Steigerwalt A.G."/>
            <person name="Villarma A."/>
            <person name="Sheth M."/>
            <person name="Batra D."/>
            <person name="Pryor J."/>
            <person name="Bernardet J.-F."/>
            <person name="Hugo C."/>
            <person name="Kampfer P."/>
            <person name="Newman J."/>
            <person name="McQuiston J.R."/>
        </authorList>
    </citation>
    <scope>NUCLEOTIDE SEQUENCE [LARGE SCALE GENOMIC DNA]</scope>
    <source>
        <strain evidence="3">G0229</strain>
    </source>
</reference>
<feature type="chain" id="PRO_5017972723" evidence="1">
    <location>
        <begin position="27"/>
        <end position="271"/>
    </location>
</feature>
<gene>
    <name evidence="2" type="ORF">EG339_19390</name>
</gene>
<proteinExistence type="predicted"/>
<keyword evidence="1" id="KW-0732">Signal</keyword>
<protein>
    <submittedName>
        <fullName evidence="2">Uncharacterized protein</fullName>
    </submittedName>
</protein>
<dbReference type="KEGG" id="cben:EG339_19390"/>
<organism evidence="2 3">
    <name type="scientific">Chryseobacterium bernardetii</name>
    <dbReference type="NCBI Taxonomy" id="1241978"/>
    <lineage>
        <taxon>Bacteria</taxon>
        <taxon>Pseudomonadati</taxon>
        <taxon>Bacteroidota</taxon>
        <taxon>Flavobacteriia</taxon>
        <taxon>Flavobacteriales</taxon>
        <taxon>Weeksellaceae</taxon>
        <taxon>Chryseobacterium group</taxon>
        <taxon>Chryseobacterium</taxon>
    </lineage>
</organism>
<keyword evidence="3" id="KW-1185">Reference proteome</keyword>
<feature type="signal peptide" evidence="1">
    <location>
        <begin position="1"/>
        <end position="26"/>
    </location>
</feature>
<dbReference type="Proteomes" id="UP000271193">
    <property type="component" value="Chromosome"/>
</dbReference>
<evidence type="ECO:0000313" key="3">
    <source>
        <dbReference type="Proteomes" id="UP000271193"/>
    </source>
</evidence>
<sequence length="271" mass="28827">MKKLKNIAMKNSNLFISILCSSFAFAQVGINTTSPQGVLDVTSANSAVVLTRNANPPANVTAPTAGMVIYDSSNKTLRYYNGTQWSTVISSQTLTTANEGVVKLNSGAGVKPSFAFRSSGGVPLMTYQNIVYQTPMNIVTDFASSPTTTWPENIINPVPGDIYDSATNRFLENPIAGQVHMWRVIVSYANKNNGSVAFVTVNLSNPVPPSTFSIDQTAVAPNGVTSGDLVFYLVSVADPLSIGSGYLIKIKSDTPLDATISSITRISQAKD</sequence>